<gene>
    <name evidence="2" type="ORF">BO71DRAFT_441547</name>
</gene>
<feature type="compositionally biased region" description="Basic and acidic residues" evidence="1">
    <location>
        <begin position="1"/>
        <end position="10"/>
    </location>
</feature>
<feature type="region of interest" description="Disordered" evidence="1">
    <location>
        <begin position="1"/>
        <end position="33"/>
    </location>
</feature>
<keyword evidence="3" id="KW-1185">Reference proteome</keyword>
<evidence type="ECO:0000256" key="1">
    <source>
        <dbReference type="SAM" id="MobiDB-lite"/>
    </source>
</evidence>
<organism evidence="2 3">
    <name type="scientific">Aspergillus ellipticus CBS 707.79</name>
    <dbReference type="NCBI Taxonomy" id="1448320"/>
    <lineage>
        <taxon>Eukaryota</taxon>
        <taxon>Fungi</taxon>
        <taxon>Dikarya</taxon>
        <taxon>Ascomycota</taxon>
        <taxon>Pezizomycotina</taxon>
        <taxon>Eurotiomycetes</taxon>
        <taxon>Eurotiomycetidae</taxon>
        <taxon>Eurotiales</taxon>
        <taxon>Aspergillaceae</taxon>
        <taxon>Aspergillus</taxon>
        <taxon>Aspergillus subgen. Circumdati</taxon>
    </lineage>
</organism>
<sequence length="155" mass="17074">MTQGGREGHKALRQGTGSKKGLHEGDTRKCGTDVQTTDMDGHYLIYHPPQFHDPLLLVEEDAFLLGEKEGRDGPRQVVIQTDEPCHTTPLHSALTVRAKDFRLFDGPGPEVSGLGTKKKKKKEEKWSWGRGWLIGRDDGLGALDSGQIAEIMDGT</sequence>
<dbReference type="AlphaFoldDB" id="A0A319D8V8"/>
<feature type="compositionally biased region" description="Basic and acidic residues" evidence="1">
    <location>
        <begin position="21"/>
        <end position="31"/>
    </location>
</feature>
<evidence type="ECO:0000313" key="2">
    <source>
        <dbReference type="EMBL" id="PYH93681.1"/>
    </source>
</evidence>
<proteinExistence type="predicted"/>
<dbReference type="Proteomes" id="UP000247810">
    <property type="component" value="Unassembled WGS sequence"/>
</dbReference>
<evidence type="ECO:0000313" key="3">
    <source>
        <dbReference type="Proteomes" id="UP000247810"/>
    </source>
</evidence>
<protein>
    <submittedName>
        <fullName evidence="2">Uncharacterized protein</fullName>
    </submittedName>
</protein>
<name>A0A319D8V8_9EURO</name>
<dbReference type="EMBL" id="KZ825887">
    <property type="protein sequence ID" value="PYH93681.1"/>
    <property type="molecule type" value="Genomic_DNA"/>
</dbReference>
<reference evidence="2 3" key="1">
    <citation type="submission" date="2018-02" db="EMBL/GenBank/DDBJ databases">
        <title>The genomes of Aspergillus section Nigri reveals drivers in fungal speciation.</title>
        <authorList>
            <consortium name="DOE Joint Genome Institute"/>
            <person name="Vesth T.C."/>
            <person name="Nybo J."/>
            <person name="Theobald S."/>
            <person name="Brandl J."/>
            <person name="Frisvad J.C."/>
            <person name="Nielsen K.F."/>
            <person name="Lyhne E.K."/>
            <person name="Kogle M.E."/>
            <person name="Kuo A."/>
            <person name="Riley R."/>
            <person name="Clum A."/>
            <person name="Nolan M."/>
            <person name="Lipzen A."/>
            <person name="Salamov A."/>
            <person name="Henrissat B."/>
            <person name="Wiebenga A."/>
            <person name="De vries R.P."/>
            <person name="Grigoriev I.V."/>
            <person name="Mortensen U.H."/>
            <person name="Andersen M.R."/>
            <person name="Baker S.E."/>
        </authorList>
    </citation>
    <scope>NUCLEOTIDE SEQUENCE [LARGE SCALE GENOMIC DNA]</scope>
    <source>
        <strain evidence="2 3">CBS 707.79</strain>
    </source>
</reference>
<dbReference type="VEuPathDB" id="FungiDB:BO71DRAFT_441547"/>
<accession>A0A319D8V8</accession>